<dbReference type="AlphaFoldDB" id="A0A3R9E9S4"/>
<reference evidence="1 2" key="1">
    <citation type="submission" date="2018-12" db="EMBL/GenBank/DDBJ databases">
        <title>Genomic taxonomy of the Vibrionaceae family.</title>
        <authorList>
            <person name="Gomez-Gil B."/>
            <person name="Enciso-Ibarra K."/>
        </authorList>
    </citation>
    <scope>NUCLEOTIDE SEQUENCE [LARGE SCALE GENOMIC DNA]</scope>
    <source>
        <strain evidence="1 2">CAIM 594</strain>
    </source>
</reference>
<sequence length="440" mass="48661">MTTYKLLTDDSASKALLSNTNIYNWETRTDAEIDTENPESRAVSDDTIKQGTGYVDTLSSTIGLISNIIGFTRKEAPEENTFHAMPITFVNNTKSVIMTSITGTGDTDNTVTSDRPGVILPKGKADVVIESALDTNSEGDSTNKTVMYIDVWGVKTDTSLTTSGQVDWGWRIEVERSAYSTKRARSTLRVTKVVRLRNDGTIGQAESDGKYVYDESTTGQFNIFGVDEPREDGLPLVAFYCPEHMSEHNRGEFVITLLEHSIPLSTSEQPPSLPAGATWDNPAADPSKTKEIVIHNDTPNNLPIVFRLTRDEDNYGGASSLGLYPGERYILSVDESYRVWAPHIGNQIGYIEFTDDVDVNSPLTQNNRIILSTPDGETSGLLKYGYDEEGYKPMVDLNTGSSHRVVKDENGIAGNDVYNYLWTWYEKDNVVTITIGDKTP</sequence>
<gene>
    <name evidence="1" type="ORF">EJA03_18405</name>
</gene>
<dbReference type="EMBL" id="RSFA01000130">
    <property type="protein sequence ID" value="RSD29166.1"/>
    <property type="molecule type" value="Genomic_DNA"/>
</dbReference>
<dbReference type="RefSeq" id="WP_125323201.1">
    <property type="nucleotide sequence ID" value="NZ_AP024889.1"/>
</dbReference>
<name>A0A3R9E9S4_9VIBR</name>
<evidence type="ECO:0000313" key="2">
    <source>
        <dbReference type="Proteomes" id="UP000269041"/>
    </source>
</evidence>
<comment type="caution">
    <text evidence="1">The sequence shown here is derived from an EMBL/GenBank/DDBJ whole genome shotgun (WGS) entry which is preliminary data.</text>
</comment>
<keyword evidence="2" id="KW-1185">Reference proteome</keyword>
<dbReference type="OrthoDB" id="9819809at2"/>
<accession>A0A3R9E9S4</accession>
<evidence type="ECO:0000313" key="1">
    <source>
        <dbReference type="EMBL" id="RSD29166.1"/>
    </source>
</evidence>
<proteinExistence type="predicted"/>
<dbReference type="Proteomes" id="UP000269041">
    <property type="component" value="Unassembled WGS sequence"/>
</dbReference>
<organism evidence="1 2">
    <name type="scientific">Vibrio pectenicida</name>
    <dbReference type="NCBI Taxonomy" id="62763"/>
    <lineage>
        <taxon>Bacteria</taxon>
        <taxon>Pseudomonadati</taxon>
        <taxon>Pseudomonadota</taxon>
        <taxon>Gammaproteobacteria</taxon>
        <taxon>Vibrionales</taxon>
        <taxon>Vibrionaceae</taxon>
        <taxon>Vibrio</taxon>
    </lineage>
</organism>
<protein>
    <submittedName>
        <fullName evidence="1">Uncharacterized protein</fullName>
    </submittedName>
</protein>